<dbReference type="Proteomes" id="UP000236630">
    <property type="component" value="Unassembled WGS sequence"/>
</dbReference>
<organism evidence="3 4">
    <name type="scientific">Citrus unshiu</name>
    <name type="common">Satsuma mandarin</name>
    <name type="synonym">Citrus nobilis var. unshiu</name>
    <dbReference type="NCBI Taxonomy" id="55188"/>
    <lineage>
        <taxon>Eukaryota</taxon>
        <taxon>Viridiplantae</taxon>
        <taxon>Streptophyta</taxon>
        <taxon>Embryophyta</taxon>
        <taxon>Tracheophyta</taxon>
        <taxon>Spermatophyta</taxon>
        <taxon>Magnoliopsida</taxon>
        <taxon>eudicotyledons</taxon>
        <taxon>Gunneridae</taxon>
        <taxon>Pentapetalae</taxon>
        <taxon>rosids</taxon>
        <taxon>malvids</taxon>
        <taxon>Sapindales</taxon>
        <taxon>Rutaceae</taxon>
        <taxon>Aurantioideae</taxon>
        <taxon>Citrus</taxon>
    </lineage>
</organism>
<dbReference type="Pfam" id="PF00076">
    <property type="entry name" value="RRM_1"/>
    <property type="match status" value="1"/>
</dbReference>
<keyword evidence="1" id="KW-0694">RNA-binding</keyword>
<evidence type="ECO:0000313" key="3">
    <source>
        <dbReference type="EMBL" id="GAY68191.1"/>
    </source>
</evidence>
<dbReference type="InterPro" id="IPR012677">
    <property type="entry name" value="Nucleotide-bd_a/b_plait_sf"/>
</dbReference>
<sequence>MIGKASRDRESKTYQLLRLSLLSKSLNRDSHGFGFLSLDRDEDADAAIRTLDETEWNGRIIHVEKSKSTC</sequence>
<evidence type="ECO:0000259" key="2">
    <source>
        <dbReference type="PROSITE" id="PS50102"/>
    </source>
</evidence>
<dbReference type="STRING" id="55188.A0A2H5QUA2"/>
<evidence type="ECO:0000256" key="1">
    <source>
        <dbReference type="PROSITE-ProRule" id="PRU00176"/>
    </source>
</evidence>
<dbReference type="PROSITE" id="PS50102">
    <property type="entry name" value="RRM"/>
    <property type="match status" value="1"/>
</dbReference>
<dbReference type="AlphaFoldDB" id="A0A2H5QUA2"/>
<dbReference type="InterPro" id="IPR000504">
    <property type="entry name" value="RRM_dom"/>
</dbReference>
<feature type="domain" description="RRM" evidence="2">
    <location>
        <begin position="1"/>
        <end position="68"/>
    </location>
</feature>
<dbReference type="Gene3D" id="3.30.70.330">
    <property type="match status" value="1"/>
</dbReference>
<keyword evidence="4" id="KW-1185">Reference proteome</keyword>
<comment type="caution">
    <text evidence="3">The sequence shown here is derived from an EMBL/GenBank/DDBJ whole genome shotgun (WGS) entry which is preliminary data.</text>
</comment>
<accession>A0A2H5QUA2</accession>
<evidence type="ECO:0000313" key="4">
    <source>
        <dbReference type="Proteomes" id="UP000236630"/>
    </source>
</evidence>
<gene>
    <name evidence="3" type="ORF">CUMW_262230</name>
</gene>
<dbReference type="EMBL" id="BDQV01000831">
    <property type="protein sequence ID" value="GAY68191.1"/>
    <property type="molecule type" value="Genomic_DNA"/>
</dbReference>
<protein>
    <recommendedName>
        <fullName evidence="2">RRM domain-containing protein</fullName>
    </recommendedName>
</protein>
<dbReference type="GO" id="GO:0003723">
    <property type="term" value="F:RNA binding"/>
    <property type="evidence" value="ECO:0007669"/>
    <property type="project" value="UniProtKB-UniRule"/>
</dbReference>
<dbReference type="SUPFAM" id="SSF54928">
    <property type="entry name" value="RNA-binding domain, RBD"/>
    <property type="match status" value="1"/>
</dbReference>
<reference evidence="3 4" key="1">
    <citation type="journal article" date="2017" name="Front. Genet.">
        <title>Draft sequencing of the heterozygous diploid genome of Satsuma (Citrus unshiu Marc.) using a hybrid assembly approach.</title>
        <authorList>
            <person name="Shimizu T."/>
            <person name="Tanizawa Y."/>
            <person name="Mochizuki T."/>
            <person name="Nagasaki H."/>
            <person name="Yoshioka T."/>
            <person name="Toyoda A."/>
            <person name="Fujiyama A."/>
            <person name="Kaminuma E."/>
            <person name="Nakamura Y."/>
        </authorList>
    </citation>
    <scope>NUCLEOTIDE SEQUENCE [LARGE SCALE GENOMIC DNA]</scope>
    <source>
        <strain evidence="4">cv. Miyagawa wase</strain>
    </source>
</reference>
<name>A0A2H5QUA2_CITUN</name>
<proteinExistence type="predicted"/>
<dbReference type="InterPro" id="IPR035979">
    <property type="entry name" value="RBD_domain_sf"/>
</dbReference>